<dbReference type="Pfam" id="PF00644">
    <property type="entry name" value="PARP"/>
    <property type="match status" value="1"/>
</dbReference>
<dbReference type="InterPro" id="IPR051838">
    <property type="entry name" value="ARTD_PARP"/>
</dbReference>
<dbReference type="EMBL" id="PVWQ01000010">
    <property type="protein sequence ID" value="RDW70568.1"/>
    <property type="molecule type" value="Genomic_DNA"/>
</dbReference>
<feature type="compositionally biased region" description="Basic residues" evidence="5">
    <location>
        <begin position="872"/>
        <end position="881"/>
    </location>
</feature>
<feature type="domain" description="PARP catalytic" evidence="6">
    <location>
        <begin position="703"/>
        <end position="752"/>
    </location>
</feature>
<dbReference type="AlphaFoldDB" id="A0A3D8R9I9"/>
<keyword evidence="2" id="KW-0808">Transferase</keyword>
<dbReference type="CDD" id="cd23802">
    <property type="entry name" value="UBCc_UBE2Q"/>
    <property type="match status" value="1"/>
</dbReference>
<dbReference type="RefSeq" id="XP_026601099.1">
    <property type="nucleotide sequence ID" value="XM_026750095.1"/>
</dbReference>
<evidence type="ECO:0000256" key="3">
    <source>
        <dbReference type="ARBA" id="ARBA00022695"/>
    </source>
</evidence>
<dbReference type="SUPFAM" id="SSF56399">
    <property type="entry name" value="ADP-ribosylation"/>
    <property type="match status" value="1"/>
</dbReference>
<accession>A0A3D8R9I9</accession>
<dbReference type="GO" id="GO:0003950">
    <property type="term" value="F:NAD+ poly-ADP-ribosyltransferase activity"/>
    <property type="evidence" value="ECO:0007669"/>
    <property type="project" value="InterPro"/>
</dbReference>
<proteinExistence type="predicted"/>
<organism evidence="7 8">
    <name type="scientific">Aspergillus mulundensis</name>
    <dbReference type="NCBI Taxonomy" id="1810919"/>
    <lineage>
        <taxon>Eukaryota</taxon>
        <taxon>Fungi</taxon>
        <taxon>Dikarya</taxon>
        <taxon>Ascomycota</taxon>
        <taxon>Pezizomycotina</taxon>
        <taxon>Eurotiomycetes</taxon>
        <taxon>Eurotiomycetidae</taxon>
        <taxon>Eurotiales</taxon>
        <taxon>Aspergillaceae</taxon>
        <taxon>Aspergillus</taxon>
        <taxon>Aspergillus subgen. Nidulantes</taxon>
    </lineage>
</organism>
<keyword evidence="1" id="KW-0328">Glycosyltransferase</keyword>
<dbReference type="Proteomes" id="UP000256690">
    <property type="component" value="Unassembled WGS sequence"/>
</dbReference>
<comment type="caution">
    <text evidence="7">The sequence shown here is derived from an EMBL/GenBank/DDBJ whole genome shotgun (WGS) entry which is preliminary data.</text>
</comment>
<dbReference type="SUPFAM" id="SSF54495">
    <property type="entry name" value="UBC-like"/>
    <property type="match status" value="1"/>
</dbReference>
<dbReference type="PANTHER" id="PTHR21328">
    <property type="entry name" value="POLY ADP-RIBOSE POLYMERASE FAMILY, MEMBER PARP"/>
    <property type="match status" value="1"/>
</dbReference>
<reference evidence="7 8" key="1">
    <citation type="journal article" date="2018" name="IMA Fungus">
        <title>IMA Genome-F 9: Draft genome sequence of Annulohypoxylon stygium, Aspergillus mulundensis, Berkeleyomyces basicola (syn. Thielaviopsis basicola), Ceratocystis smalleyi, two Cercospora beticola strains, Coleophoma cylindrospora, Fusarium fracticaudum, Phialophora cf. hyalina, and Morchella septimelata.</title>
        <authorList>
            <person name="Wingfield B.D."/>
            <person name="Bills G.F."/>
            <person name="Dong Y."/>
            <person name="Huang W."/>
            <person name="Nel W.J."/>
            <person name="Swalarsk-Parry B.S."/>
            <person name="Vaghefi N."/>
            <person name="Wilken P.M."/>
            <person name="An Z."/>
            <person name="de Beer Z.W."/>
            <person name="De Vos L."/>
            <person name="Chen L."/>
            <person name="Duong T.A."/>
            <person name="Gao Y."/>
            <person name="Hammerbacher A."/>
            <person name="Kikkert J.R."/>
            <person name="Li Y."/>
            <person name="Li H."/>
            <person name="Li K."/>
            <person name="Li Q."/>
            <person name="Liu X."/>
            <person name="Ma X."/>
            <person name="Naidoo K."/>
            <person name="Pethybridge S.J."/>
            <person name="Sun J."/>
            <person name="Steenkamp E.T."/>
            <person name="van der Nest M.A."/>
            <person name="van Wyk S."/>
            <person name="Wingfield M.J."/>
            <person name="Xiong C."/>
            <person name="Yue Q."/>
            <person name="Zhang X."/>
        </authorList>
    </citation>
    <scope>NUCLEOTIDE SEQUENCE [LARGE SCALE GENOMIC DNA]</scope>
    <source>
        <strain evidence="7 8">DSM 5745</strain>
    </source>
</reference>
<evidence type="ECO:0000256" key="2">
    <source>
        <dbReference type="ARBA" id="ARBA00022679"/>
    </source>
</evidence>
<dbReference type="InterPro" id="IPR016135">
    <property type="entry name" value="UBQ-conjugating_enzyme/RWD"/>
</dbReference>
<dbReference type="GeneID" id="38118449"/>
<dbReference type="GO" id="GO:0016779">
    <property type="term" value="F:nucleotidyltransferase activity"/>
    <property type="evidence" value="ECO:0007669"/>
    <property type="project" value="UniProtKB-KW"/>
</dbReference>
<evidence type="ECO:0000256" key="5">
    <source>
        <dbReference type="SAM" id="MobiDB-lite"/>
    </source>
</evidence>
<dbReference type="Gene3D" id="3.10.110.10">
    <property type="entry name" value="Ubiquitin Conjugating Enzyme"/>
    <property type="match status" value="1"/>
</dbReference>
<gene>
    <name evidence="7" type="ORF">DSM5745_08079</name>
</gene>
<sequence>MPRKDFQKELQEACSPNAFPQLTDVRSGSEDGAFYFTYTSPDGSHSINLDVAVPDTAEYPREHHYFVYTVSEDTPEAVPRILEDSLDTFHGLPLDEFLEAVTACLDKATSTDDDSWGFLAGSGSDLDSFADEMDWEETSDTGLEANSSANSIDVKKCIRADLRKARNAGFRVGILGDPDGAVILSASRRISSLGISAEAMEAWGVRPSQYFVLLIRYAYGYRRLTDVVHRSAASGLIQFHAGVCERYKPSLDSAVHVFATGATPGVVGPDQDINTDRMEPVLDSIFIGKSLQSLLKSRFTDIVRYRLEKGFTWTGAELYMNDGQGRLQAANDTTSDSRYFEPEVWRGSPPSFLQEDHLANAEDPFDISLLLVAMQFTLRRFVRCTEFCLNCYCKIDAGFEALKPFVCSNGLCLYQYMSLGMGPSLEWEISSQPYVVDLLVSFAYHRAASNKLNDFPTGFPLNVPSPSRSALPNPAICKGKLTYNINFGPIIYMNKSYDIKVGDWIVILLDPPTPSTIAQSTSTQPQIQTTVTTRNRNELHARVENVSAQPSIILSDLIPRWASQSQSKPKEPYTGDVQFVIYDTDFSSLTEREKSDTALDLLDTLPSVMEMKAYIEKKRGGQLRPLSEWQGRIHPSALYILQWIVGSNRSVIMYDDNPQNQIPGMESYIQFRFAQGAPDKEQRFVTAVNKTAARLGSKYPTLFAWHGSPLHNWHSIVREGLHYKEVVNGRSCGNGIYMAPQFQTSLGYCSRHMGYDHSSSMFWPHSELKVSKAIALNEVVNAPTEFVCHSSCYVVQHLDWVQTRYLFVDVAPASAGHLIRLKGEAPKNVYAQDPTRLVYGETHNALSIPISATNSHRSKDVTEPPPGEPKSKTVKKGKRKLPSTLTLDDDDAASVETLPEDRLMLLSDDESNGRSQRLRIDESLTSFQPDTLDIKTIKLLGEPSYATPRATRTLQKVLRQALQTQEEQPLHELGWYINGNLIDNVYQWIVELHSFDKNLAIAKDLENAKINSIVMEMRFPASYPLAPPFLRIIRPRFLRFAHGGGGHITAGGAMCMELLTNTGWLPSFSIESVLLQVKLAITNEVPQPARLDLHSKTAEYGIGEAISEYKRVCIAHGWEVPKDIEQIRW</sequence>
<evidence type="ECO:0000256" key="4">
    <source>
        <dbReference type="ARBA" id="ARBA00023027"/>
    </source>
</evidence>
<dbReference type="STRING" id="1810919.A0A3D8R9I9"/>
<dbReference type="InterPro" id="IPR012317">
    <property type="entry name" value="Poly(ADP-ribose)pol_cat_dom"/>
</dbReference>
<keyword evidence="3" id="KW-0548">Nucleotidyltransferase</keyword>
<dbReference type="Gene3D" id="3.90.228.10">
    <property type="match status" value="1"/>
</dbReference>
<evidence type="ECO:0000313" key="8">
    <source>
        <dbReference type="Proteomes" id="UP000256690"/>
    </source>
</evidence>
<keyword evidence="8" id="KW-1185">Reference proteome</keyword>
<name>A0A3D8R9I9_9EURO</name>
<keyword evidence="4" id="KW-0520">NAD</keyword>
<dbReference type="FunFam" id="3.10.110.10:FF:000107">
    <property type="entry name" value="Ubiquitin conjugating enzyme, putative"/>
    <property type="match status" value="1"/>
</dbReference>
<protein>
    <recommendedName>
        <fullName evidence="6">PARP catalytic domain-containing protein</fullName>
    </recommendedName>
</protein>
<dbReference type="OrthoDB" id="109543at2759"/>
<evidence type="ECO:0000256" key="1">
    <source>
        <dbReference type="ARBA" id="ARBA00022676"/>
    </source>
</evidence>
<dbReference type="CDD" id="cd01341">
    <property type="entry name" value="ADP_ribosyl"/>
    <property type="match status" value="1"/>
</dbReference>
<evidence type="ECO:0000313" key="7">
    <source>
        <dbReference type="EMBL" id="RDW70568.1"/>
    </source>
</evidence>
<dbReference type="FunFam" id="3.90.228.10:FF:000021">
    <property type="entry name" value="Ubiquitin conjugating enzyme, putative"/>
    <property type="match status" value="1"/>
</dbReference>
<feature type="region of interest" description="Disordered" evidence="5">
    <location>
        <begin position="849"/>
        <end position="893"/>
    </location>
</feature>
<evidence type="ECO:0000259" key="6">
    <source>
        <dbReference type="Pfam" id="PF00644"/>
    </source>
</evidence>